<accession>A0A953HNN7</accession>
<feature type="chain" id="PRO_5036963854" description="Sulfur reduction protein DsrE" evidence="1">
    <location>
        <begin position="23"/>
        <end position="140"/>
    </location>
</feature>
<evidence type="ECO:0000256" key="1">
    <source>
        <dbReference type="SAM" id="SignalP"/>
    </source>
</evidence>
<dbReference type="EMBL" id="JAHVHU010000008">
    <property type="protein sequence ID" value="MBY5958444.1"/>
    <property type="molecule type" value="Genomic_DNA"/>
</dbReference>
<dbReference type="InterPro" id="IPR027396">
    <property type="entry name" value="DsrEFH-like"/>
</dbReference>
<evidence type="ECO:0000313" key="2">
    <source>
        <dbReference type="EMBL" id="MBY5958444.1"/>
    </source>
</evidence>
<dbReference type="SUPFAM" id="SSF75169">
    <property type="entry name" value="DsrEFH-like"/>
    <property type="match status" value="1"/>
</dbReference>
<gene>
    <name evidence="2" type="ORF">KUV50_09895</name>
</gene>
<reference evidence="2" key="1">
    <citation type="submission" date="2021-06" db="EMBL/GenBank/DDBJ databases">
        <title>44 bacteria genomes isolated from Dapeng, Shenzhen.</title>
        <authorList>
            <person name="Zheng W."/>
            <person name="Yu S."/>
            <person name="Huang Y."/>
        </authorList>
    </citation>
    <scope>NUCLEOTIDE SEQUENCE</scope>
    <source>
        <strain evidence="2">DP5N28-2</strain>
    </source>
</reference>
<evidence type="ECO:0008006" key="4">
    <source>
        <dbReference type="Google" id="ProtNLM"/>
    </source>
</evidence>
<evidence type="ECO:0000313" key="3">
    <source>
        <dbReference type="Proteomes" id="UP000753961"/>
    </source>
</evidence>
<organism evidence="2 3">
    <name type="scientific">Membranihabitans marinus</name>
    <dbReference type="NCBI Taxonomy" id="1227546"/>
    <lineage>
        <taxon>Bacteria</taxon>
        <taxon>Pseudomonadati</taxon>
        <taxon>Bacteroidota</taxon>
        <taxon>Saprospiria</taxon>
        <taxon>Saprospirales</taxon>
        <taxon>Saprospiraceae</taxon>
        <taxon>Membranihabitans</taxon>
    </lineage>
</organism>
<protein>
    <recommendedName>
        <fullName evidence="4">Sulfur reduction protein DsrE</fullName>
    </recommendedName>
</protein>
<sequence length="140" mass="15510">MKIMFQISLFWLAVAMVHPIVAQTNSQNEPQNYVVLTKKVEQLTPILLSAEALKKEDGAHFGAFKVIICGKNIGDVTDLSKMEPHLEKASKLGVELIACGFSLKKFKVDADKVPEELSTVDNGILYNLQMQKMGYKSLGL</sequence>
<name>A0A953HNN7_9BACT</name>
<keyword evidence="1" id="KW-0732">Signal</keyword>
<dbReference type="Proteomes" id="UP000753961">
    <property type="component" value="Unassembled WGS sequence"/>
</dbReference>
<dbReference type="AlphaFoldDB" id="A0A953HNN7"/>
<feature type="signal peptide" evidence="1">
    <location>
        <begin position="1"/>
        <end position="22"/>
    </location>
</feature>
<dbReference type="Gene3D" id="3.40.1260.10">
    <property type="entry name" value="DsrEFH-like"/>
    <property type="match status" value="1"/>
</dbReference>
<comment type="caution">
    <text evidence="2">The sequence shown here is derived from an EMBL/GenBank/DDBJ whole genome shotgun (WGS) entry which is preliminary data.</text>
</comment>
<proteinExistence type="predicted"/>
<keyword evidence="3" id="KW-1185">Reference proteome</keyword>
<dbReference type="RefSeq" id="WP_222579979.1">
    <property type="nucleotide sequence ID" value="NZ_JAHVHU010000008.1"/>
</dbReference>